<accession>A0A7G9RFE0</accession>
<keyword evidence="3" id="KW-1185">Reference proteome</keyword>
<keyword evidence="2" id="KW-0808">Transferase</keyword>
<dbReference type="Gene3D" id="3.40.630.30">
    <property type="match status" value="1"/>
</dbReference>
<name>A0A7G9RFE0_9ACTN</name>
<sequence length="165" mass="18911">MFRDATLEDLAALRDLERESNLAALGHVFPADRFPFPDDAVLARWSLVLDEPGCEVLVLDDPEPSRSRSRLIAYAAYDDSWLRHLAVRPDHWGEGLASSAIDTALHAMDLRGSTSASLWCLEENRRARRLYEYLGWRPTEDRQPAPWPPHPTEMRYERLIVASTR</sequence>
<dbReference type="RefSeq" id="WP_187580155.1">
    <property type="nucleotide sequence ID" value="NZ_CP060713.1"/>
</dbReference>
<evidence type="ECO:0000313" key="2">
    <source>
        <dbReference type="EMBL" id="QNN54315.1"/>
    </source>
</evidence>
<dbReference type="Proteomes" id="UP000515947">
    <property type="component" value="Chromosome"/>
</dbReference>
<dbReference type="AlphaFoldDB" id="A0A7G9RFE0"/>
<dbReference type="CDD" id="cd04301">
    <property type="entry name" value="NAT_SF"/>
    <property type="match status" value="1"/>
</dbReference>
<dbReference type="Pfam" id="PF00583">
    <property type="entry name" value="Acetyltransf_1"/>
    <property type="match status" value="1"/>
</dbReference>
<gene>
    <name evidence="2" type="ORF">H9L09_08260</name>
</gene>
<dbReference type="KEGG" id="nmes:H9L09_08260"/>
<dbReference type="GO" id="GO:0016747">
    <property type="term" value="F:acyltransferase activity, transferring groups other than amino-acyl groups"/>
    <property type="evidence" value="ECO:0007669"/>
    <property type="project" value="InterPro"/>
</dbReference>
<evidence type="ECO:0000259" key="1">
    <source>
        <dbReference type="PROSITE" id="PS51186"/>
    </source>
</evidence>
<dbReference type="EMBL" id="CP060713">
    <property type="protein sequence ID" value="QNN54315.1"/>
    <property type="molecule type" value="Genomic_DNA"/>
</dbReference>
<dbReference type="PROSITE" id="PS51186">
    <property type="entry name" value="GNAT"/>
    <property type="match status" value="1"/>
</dbReference>
<feature type="domain" description="N-acetyltransferase" evidence="1">
    <location>
        <begin position="1"/>
        <end position="159"/>
    </location>
</feature>
<protein>
    <submittedName>
        <fullName evidence="2">GNAT family N-acetyltransferase</fullName>
    </submittedName>
</protein>
<proteinExistence type="predicted"/>
<dbReference type="InterPro" id="IPR000182">
    <property type="entry name" value="GNAT_dom"/>
</dbReference>
<evidence type="ECO:0000313" key="3">
    <source>
        <dbReference type="Proteomes" id="UP000515947"/>
    </source>
</evidence>
<dbReference type="InterPro" id="IPR016181">
    <property type="entry name" value="Acyl_CoA_acyltransferase"/>
</dbReference>
<reference evidence="2 3" key="1">
    <citation type="submission" date="2020-08" db="EMBL/GenBank/DDBJ databases">
        <title>Genome sequence of Nocardioides mesophilus KACC 16243T.</title>
        <authorList>
            <person name="Hyun D.-W."/>
            <person name="Bae J.-W."/>
        </authorList>
    </citation>
    <scope>NUCLEOTIDE SEQUENCE [LARGE SCALE GENOMIC DNA]</scope>
    <source>
        <strain evidence="2 3">KACC 16243</strain>
    </source>
</reference>
<organism evidence="2 3">
    <name type="scientific">Nocardioides mesophilus</name>
    <dbReference type="NCBI Taxonomy" id="433659"/>
    <lineage>
        <taxon>Bacteria</taxon>
        <taxon>Bacillati</taxon>
        <taxon>Actinomycetota</taxon>
        <taxon>Actinomycetes</taxon>
        <taxon>Propionibacteriales</taxon>
        <taxon>Nocardioidaceae</taxon>
        <taxon>Nocardioides</taxon>
    </lineage>
</organism>
<dbReference type="SUPFAM" id="SSF55729">
    <property type="entry name" value="Acyl-CoA N-acyltransferases (Nat)"/>
    <property type="match status" value="1"/>
</dbReference>